<evidence type="ECO:0000313" key="2">
    <source>
        <dbReference type="EMBL" id="GLB65868.1"/>
    </source>
</evidence>
<organism evidence="2 3">
    <name type="scientific">Arthrobacter mangrovi</name>
    <dbReference type="NCBI Taxonomy" id="2966350"/>
    <lineage>
        <taxon>Bacteria</taxon>
        <taxon>Bacillati</taxon>
        <taxon>Actinomycetota</taxon>
        <taxon>Actinomycetes</taxon>
        <taxon>Micrococcales</taxon>
        <taxon>Micrococcaceae</taxon>
        <taxon>Arthrobacter</taxon>
    </lineage>
</organism>
<dbReference type="Proteomes" id="UP001209654">
    <property type="component" value="Unassembled WGS sequence"/>
</dbReference>
<proteinExistence type="predicted"/>
<evidence type="ECO:0000256" key="1">
    <source>
        <dbReference type="SAM" id="MobiDB-lite"/>
    </source>
</evidence>
<protein>
    <submittedName>
        <fullName evidence="2">Uncharacterized protein</fullName>
    </submittedName>
</protein>
<feature type="compositionally biased region" description="Basic residues" evidence="1">
    <location>
        <begin position="11"/>
        <end position="25"/>
    </location>
</feature>
<sequence>MLEAGGGFKGRQIRLRGCGRRRRGTLRTGTDPGNHTRTTAGPGEPHADRRRPGGTGAARHPDMAASRAASSARSDMEELTSVRVYSCLGAS</sequence>
<reference evidence="2 3" key="1">
    <citation type="journal article" date="2023" name="Int. J. Syst. Evol. Microbiol.">
        <title>Arthrobacter mangrovi sp. nov., an actinobacterium isolated from the rhizosphere of a mangrove.</title>
        <authorList>
            <person name="Hamada M."/>
            <person name="Saitou S."/>
            <person name="Enomoto N."/>
            <person name="Nanri K."/>
            <person name="Hidaka K."/>
            <person name="Miura T."/>
            <person name="Tamura T."/>
        </authorList>
    </citation>
    <scope>NUCLEOTIDE SEQUENCE [LARGE SCALE GENOMIC DNA]</scope>
    <source>
        <strain evidence="2 3">NBRC 112813</strain>
    </source>
</reference>
<feature type="compositionally biased region" description="Low complexity" evidence="1">
    <location>
        <begin position="64"/>
        <end position="73"/>
    </location>
</feature>
<dbReference type="EMBL" id="BRVS01000001">
    <property type="protein sequence ID" value="GLB65868.1"/>
    <property type="molecule type" value="Genomic_DNA"/>
</dbReference>
<comment type="caution">
    <text evidence="2">The sequence shown here is derived from an EMBL/GenBank/DDBJ whole genome shotgun (WGS) entry which is preliminary data.</text>
</comment>
<gene>
    <name evidence="2" type="ORF">AHIS1636_03070</name>
</gene>
<feature type="region of interest" description="Disordered" evidence="1">
    <location>
        <begin position="1"/>
        <end position="80"/>
    </location>
</feature>
<evidence type="ECO:0000313" key="3">
    <source>
        <dbReference type="Proteomes" id="UP001209654"/>
    </source>
</evidence>
<name>A0ABQ5MPF8_9MICC</name>
<keyword evidence="3" id="KW-1185">Reference proteome</keyword>
<accession>A0ABQ5MPF8</accession>